<sequence length="204" mass="22877">MLTSLLGAGYLRYVQHIEHNPERTLDRHVPMFPPTRPPPPAIPIRNGPGCWTGHALNRNSGSVKTSSIHDVPYHYYPGRRMNKTGAWSTAPCYSCWLFVGLLVCLYEVSIAAVNVKRAQGHRGSGIQLPVRMLVELRWPPLVYVYLFTRSLPQPSSASQCPLGKSRRAGTTVTLNQKTGRLPCLPNSWRKKRPKLRDVEELGPS</sequence>
<reference evidence="2" key="1">
    <citation type="journal article" date="2012" name="Nat. Genet.">
        <title>Lifestyle transitions in plant pathogenic Colletotrichum fungi deciphered by genome and transcriptome analyses.</title>
        <authorList>
            <person name="O'Connell R.J."/>
            <person name="Thon M.R."/>
            <person name="Hacquard S."/>
            <person name="Amyotte S.G."/>
            <person name="Kleemann J."/>
            <person name="Torres M.F."/>
            <person name="Damm U."/>
            <person name="Buiate E.A."/>
            <person name="Epstein L."/>
            <person name="Alkan N."/>
            <person name="Altmueller J."/>
            <person name="Alvarado-Balderrama L."/>
            <person name="Bauser C.A."/>
            <person name="Becker C."/>
            <person name="Birren B.W."/>
            <person name="Chen Z."/>
            <person name="Choi J."/>
            <person name="Crouch J.A."/>
            <person name="Duvick J.P."/>
            <person name="Farman M.A."/>
            <person name="Gan P."/>
            <person name="Heiman D."/>
            <person name="Henrissat B."/>
            <person name="Howard R.J."/>
            <person name="Kabbage M."/>
            <person name="Koch C."/>
            <person name="Kracher B."/>
            <person name="Kubo Y."/>
            <person name="Law A.D."/>
            <person name="Lebrun M.-H."/>
            <person name="Lee Y.-H."/>
            <person name="Miyara I."/>
            <person name="Moore N."/>
            <person name="Neumann U."/>
            <person name="Nordstroem K."/>
            <person name="Panaccione D.G."/>
            <person name="Panstruga R."/>
            <person name="Place M."/>
            <person name="Proctor R.H."/>
            <person name="Prusky D."/>
            <person name="Rech G."/>
            <person name="Reinhardt R."/>
            <person name="Rollins J.A."/>
            <person name="Rounsley S."/>
            <person name="Schardl C.L."/>
            <person name="Schwartz D.C."/>
            <person name="Shenoy N."/>
            <person name="Shirasu K."/>
            <person name="Sikhakolli U.R."/>
            <person name="Stueber K."/>
            <person name="Sukno S.A."/>
            <person name="Sweigard J.A."/>
            <person name="Takano Y."/>
            <person name="Takahara H."/>
            <person name="Trail F."/>
            <person name="van der Does H.C."/>
            <person name="Voll L.M."/>
            <person name="Will I."/>
            <person name="Young S."/>
            <person name="Zeng Q."/>
            <person name="Zhang J."/>
            <person name="Zhou S."/>
            <person name="Dickman M.B."/>
            <person name="Schulze-Lefert P."/>
            <person name="Ver Loren van Themaat E."/>
            <person name="Ma L.-J."/>
            <person name="Vaillancourt L.J."/>
        </authorList>
    </citation>
    <scope>NUCLEOTIDE SEQUENCE [LARGE SCALE GENOMIC DNA]</scope>
    <source>
        <strain evidence="2">IMI 349063</strain>
    </source>
</reference>
<dbReference type="HOGENOM" id="CLU_1343164_0_0_1"/>
<dbReference type="AlphaFoldDB" id="H1VMH8"/>
<dbReference type="Proteomes" id="UP000007174">
    <property type="component" value="Unassembled WGS sequence"/>
</dbReference>
<evidence type="ECO:0000313" key="1">
    <source>
        <dbReference type="EMBL" id="CCF41432.1"/>
    </source>
</evidence>
<dbReference type="EMBL" id="CACQ02004690">
    <property type="protein sequence ID" value="CCF41432.1"/>
    <property type="molecule type" value="Genomic_DNA"/>
</dbReference>
<gene>
    <name evidence="1" type="ORF">CH063_11706</name>
</gene>
<accession>H1VMH8</accession>
<evidence type="ECO:0000313" key="2">
    <source>
        <dbReference type="Proteomes" id="UP000007174"/>
    </source>
</evidence>
<organism evidence="1 2">
    <name type="scientific">Colletotrichum higginsianum (strain IMI 349063)</name>
    <name type="common">Crucifer anthracnose fungus</name>
    <dbReference type="NCBI Taxonomy" id="759273"/>
    <lineage>
        <taxon>Eukaryota</taxon>
        <taxon>Fungi</taxon>
        <taxon>Dikarya</taxon>
        <taxon>Ascomycota</taxon>
        <taxon>Pezizomycotina</taxon>
        <taxon>Sordariomycetes</taxon>
        <taxon>Hypocreomycetidae</taxon>
        <taxon>Glomerellales</taxon>
        <taxon>Glomerellaceae</taxon>
        <taxon>Colletotrichum</taxon>
        <taxon>Colletotrichum destructivum species complex</taxon>
    </lineage>
</organism>
<protein>
    <submittedName>
        <fullName evidence="1">Uncharacterized protein</fullName>
    </submittedName>
</protein>
<name>H1VMH8_COLHI</name>
<proteinExistence type="predicted"/>